<name>A0ABT2PJX0_9BURK</name>
<dbReference type="InterPro" id="IPR011610">
    <property type="entry name" value="SAM_mthyl_Trfase_ML2640-like"/>
</dbReference>
<accession>A0ABT2PJX0</accession>
<evidence type="ECO:0000313" key="5">
    <source>
        <dbReference type="EMBL" id="MCT9810778.1"/>
    </source>
</evidence>
<dbReference type="InterPro" id="IPR007213">
    <property type="entry name" value="Ppm1/Ppm2/Tcmp"/>
</dbReference>
<dbReference type="NCBIfam" id="TIGR00027">
    <property type="entry name" value="mthyl_TIGR00027"/>
    <property type="match status" value="1"/>
</dbReference>
<proteinExistence type="inferred from homology"/>
<protein>
    <recommendedName>
        <fullName evidence="4">S-adenosyl-L-methionine-dependent methyltransferase</fullName>
        <ecNumber evidence="4">2.1.1.-</ecNumber>
    </recommendedName>
</protein>
<evidence type="ECO:0000256" key="3">
    <source>
        <dbReference type="ARBA" id="ARBA00022679"/>
    </source>
</evidence>
<evidence type="ECO:0000256" key="2">
    <source>
        <dbReference type="ARBA" id="ARBA00022603"/>
    </source>
</evidence>
<dbReference type="GO" id="GO:0008168">
    <property type="term" value="F:methyltransferase activity"/>
    <property type="evidence" value="ECO:0007669"/>
    <property type="project" value="UniProtKB-KW"/>
</dbReference>
<dbReference type="PANTHER" id="PTHR43619:SF2">
    <property type="entry name" value="S-ADENOSYL-L-METHIONINE-DEPENDENT METHYLTRANSFERASES SUPERFAMILY PROTEIN"/>
    <property type="match status" value="1"/>
</dbReference>
<keyword evidence="3" id="KW-0808">Transferase</keyword>
<dbReference type="RefSeq" id="WP_261499911.1">
    <property type="nucleotide sequence ID" value="NZ_JAODYH010000004.1"/>
</dbReference>
<dbReference type="EMBL" id="JAODYH010000004">
    <property type="protein sequence ID" value="MCT9810778.1"/>
    <property type="molecule type" value="Genomic_DNA"/>
</dbReference>
<reference evidence="5 6" key="1">
    <citation type="submission" date="2022-09" db="EMBL/GenBank/DDBJ databases">
        <title>Draft genome of isolate Be4.</title>
        <authorList>
            <person name="Sanchez-Castro I."/>
            <person name="Martinez-Rodriguez P."/>
            <person name="Descostes M."/>
            <person name="Merroun M."/>
        </authorList>
    </citation>
    <scope>NUCLEOTIDE SEQUENCE [LARGE SCALE GENOMIC DNA]</scope>
    <source>
        <strain evidence="5 6">Be4</strain>
    </source>
</reference>
<keyword evidence="6" id="KW-1185">Reference proteome</keyword>
<keyword evidence="2 4" id="KW-0489">Methyltransferase</keyword>
<dbReference type="EC" id="2.1.1.-" evidence="4"/>
<evidence type="ECO:0000313" key="6">
    <source>
        <dbReference type="Proteomes" id="UP001525968"/>
    </source>
</evidence>
<sequence length="288" mass="30997">MSDAPVPAPRGASRTAVGVAALRWLHQSVDGEPKVLDDPISGPLLGESMLRTVAAHLGDPHAPALRELRAHVVLRSRFCEDHLAAAVARGATQLIVLGAGLDTFAYRQPAWARQLRIYEVDHPDSQAQKRHLLAQAQIAIPDNVEFVAIDFEQTSLADGLKAAGVDSSRQSFFSCLGVTMYLTEVAVDALFGLVARFPAGSEIVFTYQPEAQAAESALGRRVGALGEPWTYHISHRSLARKLKALGFQALEELAPRAAQARYFQDRTDGLRAPSRRGIAAAVVGVAPQ</sequence>
<dbReference type="PANTHER" id="PTHR43619">
    <property type="entry name" value="S-ADENOSYL-L-METHIONINE-DEPENDENT METHYLTRANSFERASE YKTD-RELATED"/>
    <property type="match status" value="1"/>
</dbReference>
<comment type="function">
    <text evidence="4">Exhibits S-adenosyl-L-methionine-dependent methyltransferase activity.</text>
</comment>
<gene>
    <name evidence="5" type="ORF">N0K08_09035</name>
</gene>
<comment type="caution">
    <text evidence="5">The sequence shown here is derived from an EMBL/GenBank/DDBJ whole genome shotgun (WGS) entry which is preliminary data.</text>
</comment>
<dbReference type="Proteomes" id="UP001525968">
    <property type="component" value="Unassembled WGS sequence"/>
</dbReference>
<dbReference type="InterPro" id="IPR029063">
    <property type="entry name" value="SAM-dependent_MTases_sf"/>
</dbReference>
<evidence type="ECO:0000256" key="1">
    <source>
        <dbReference type="ARBA" id="ARBA00008138"/>
    </source>
</evidence>
<dbReference type="GO" id="GO:0032259">
    <property type="term" value="P:methylation"/>
    <property type="evidence" value="ECO:0007669"/>
    <property type="project" value="UniProtKB-KW"/>
</dbReference>
<comment type="similarity">
    <text evidence="1 4">Belongs to the UPF0677 family.</text>
</comment>
<organism evidence="5 6">
    <name type="scientific">Acidovorax bellezanensis</name>
    <dbReference type="NCBI Taxonomy" id="2976702"/>
    <lineage>
        <taxon>Bacteria</taxon>
        <taxon>Pseudomonadati</taxon>
        <taxon>Pseudomonadota</taxon>
        <taxon>Betaproteobacteria</taxon>
        <taxon>Burkholderiales</taxon>
        <taxon>Comamonadaceae</taxon>
        <taxon>Acidovorax</taxon>
    </lineage>
</organism>
<dbReference type="Gene3D" id="3.40.50.150">
    <property type="entry name" value="Vaccinia Virus protein VP39"/>
    <property type="match status" value="1"/>
</dbReference>
<dbReference type="Pfam" id="PF04072">
    <property type="entry name" value="LCM"/>
    <property type="match status" value="1"/>
</dbReference>
<dbReference type="SUPFAM" id="SSF53335">
    <property type="entry name" value="S-adenosyl-L-methionine-dependent methyltransferases"/>
    <property type="match status" value="1"/>
</dbReference>
<evidence type="ECO:0000256" key="4">
    <source>
        <dbReference type="RuleBase" id="RU362030"/>
    </source>
</evidence>
<keyword evidence="4" id="KW-0949">S-adenosyl-L-methionine</keyword>